<dbReference type="Gene3D" id="1.25.40.10">
    <property type="entry name" value="Tetratricopeptide repeat domain"/>
    <property type="match status" value="1"/>
</dbReference>
<evidence type="ECO:0008006" key="6">
    <source>
        <dbReference type="Google" id="ProtNLM"/>
    </source>
</evidence>
<feature type="repeat" description="TPR" evidence="3">
    <location>
        <begin position="111"/>
        <end position="144"/>
    </location>
</feature>
<gene>
    <name evidence="4" type="ORF">SCMU_21800</name>
</gene>
<dbReference type="InterPro" id="IPR013105">
    <property type="entry name" value="TPR_2"/>
</dbReference>
<dbReference type="RefSeq" id="WP_229229175.1">
    <property type="nucleotide sequence ID" value="NZ_AP024525.1"/>
</dbReference>
<keyword evidence="2 3" id="KW-0802">TPR repeat</keyword>
<dbReference type="InterPro" id="IPR011990">
    <property type="entry name" value="TPR-like_helical_dom_sf"/>
</dbReference>
<keyword evidence="1" id="KW-0677">Repeat</keyword>
<proteinExistence type="predicted"/>
<evidence type="ECO:0000313" key="4">
    <source>
        <dbReference type="EMBL" id="BCT76338.1"/>
    </source>
</evidence>
<dbReference type="EMBL" id="AP024525">
    <property type="protein sequence ID" value="BCT76338.1"/>
    <property type="molecule type" value="Genomic_DNA"/>
</dbReference>
<evidence type="ECO:0000256" key="2">
    <source>
        <dbReference type="ARBA" id="ARBA00022803"/>
    </source>
</evidence>
<dbReference type="PROSITE" id="PS50005">
    <property type="entry name" value="TPR"/>
    <property type="match status" value="1"/>
</dbReference>
<name>A0ABN6FHX4_SINCY</name>
<accession>A0ABN6FHX4</accession>
<sequence length="169" mass="18539">MIADRREWPQSGFPGVAINPETLTTEVVDEERCEQALAASGNPGDRALVELARGRVSTAAEVLMEARYEDPESFDLKVLELDVLRAGNRYDRAVERAQQLLAEAKGTRNEAKVLHYLGKIQFTRGNYAAAVKAFSQALDLRVAESADASLIYSSTVALGRARELLSDEV</sequence>
<organism evidence="4 5">
    <name type="scientific">Sinomonas cyclohexanicum</name>
    <name type="common">Corynebacterium cyclohexanicum</name>
    <dbReference type="NCBI Taxonomy" id="322009"/>
    <lineage>
        <taxon>Bacteria</taxon>
        <taxon>Bacillati</taxon>
        <taxon>Actinomycetota</taxon>
        <taxon>Actinomycetes</taxon>
        <taxon>Micrococcales</taxon>
        <taxon>Micrococcaceae</taxon>
        <taxon>Sinomonas</taxon>
    </lineage>
</organism>
<dbReference type="Proteomes" id="UP001319861">
    <property type="component" value="Chromosome"/>
</dbReference>
<reference evidence="4 5" key="1">
    <citation type="journal article" date="2021" name="J. Biosci. Bioeng.">
        <title>Identification and characterization of a chc gene cluster responsible for the aromatization pathway of cyclohexanecarboxylate degradation in Sinomonas cyclohexanicum ATCC 51369.</title>
        <authorList>
            <person name="Yamamoto T."/>
            <person name="Hasegawa Y."/>
            <person name="Lau P.C.K."/>
            <person name="Iwaki H."/>
        </authorList>
    </citation>
    <scope>NUCLEOTIDE SEQUENCE [LARGE SCALE GENOMIC DNA]</scope>
    <source>
        <strain evidence="4 5">ATCC 51369</strain>
    </source>
</reference>
<keyword evidence="5" id="KW-1185">Reference proteome</keyword>
<dbReference type="SUPFAM" id="SSF48452">
    <property type="entry name" value="TPR-like"/>
    <property type="match status" value="1"/>
</dbReference>
<evidence type="ECO:0000256" key="1">
    <source>
        <dbReference type="ARBA" id="ARBA00022737"/>
    </source>
</evidence>
<evidence type="ECO:0000256" key="3">
    <source>
        <dbReference type="PROSITE-ProRule" id="PRU00339"/>
    </source>
</evidence>
<protein>
    <recommendedName>
        <fullName evidence="6">Tetratricopeptide repeat protein</fullName>
    </recommendedName>
</protein>
<evidence type="ECO:0000313" key="5">
    <source>
        <dbReference type="Proteomes" id="UP001319861"/>
    </source>
</evidence>
<dbReference type="Pfam" id="PF07719">
    <property type="entry name" value="TPR_2"/>
    <property type="match status" value="1"/>
</dbReference>
<dbReference type="InterPro" id="IPR019734">
    <property type="entry name" value="TPR_rpt"/>
</dbReference>